<dbReference type="EMBL" id="JRTT01000129">
    <property type="protein sequence ID" value="KHD73646.1"/>
    <property type="molecule type" value="Genomic_DNA"/>
</dbReference>
<evidence type="ECO:0000313" key="3">
    <source>
        <dbReference type="Proteomes" id="UP000054537"/>
    </source>
</evidence>
<dbReference type="eggNOG" id="ENOG50321CU">
    <property type="taxonomic scope" value="Bacteria"/>
</dbReference>
<name>A0A0A6UDT1_ACTUT</name>
<sequence>MAGFAGRSAVTAAVVRGCAAALALLGAVACDSSPPEPRATSPAPSGDAFTVPPLWLPAVAAGAPCPVTSARPWTGPGQAGRVLGDGPVHPVADYLGGEAVLELRPGDRRPDGAYEKKVRWIAAGYTGPVLVRAARIDAPGAAGVTFSYVGEPRDGGHHAVLTRENSDLPATTTVAGPGCYAYQVDGVAFSGTIVFRAVLQPSPRPALTTSRE</sequence>
<feature type="chain" id="PRO_5002021602" description="Lipoprotein" evidence="1">
    <location>
        <begin position="30"/>
        <end position="212"/>
    </location>
</feature>
<dbReference type="PROSITE" id="PS51257">
    <property type="entry name" value="PROKAR_LIPOPROTEIN"/>
    <property type="match status" value="1"/>
</dbReference>
<organism evidence="2 3">
    <name type="scientific">Actinoplanes utahensis</name>
    <dbReference type="NCBI Taxonomy" id="1869"/>
    <lineage>
        <taxon>Bacteria</taxon>
        <taxon>Bacillati</taxon>
        <taxon>Actinomycetota</taxon>
        <taxon>Actinomycetes</taxon>
        <taxon>Micromonosporales</taxon>
        <taxon>Micromonosporaceae</taxon>
        <taxon>Actinoplanes</taxon>
    </lineage>
</organism>
<protein>
    <recommendedName>
        <fullName evidence="4">Lipoprotein</fullName>
    </recommendedName>
</protein>
<keyword evidence="3" id="KW-1185">Reference proteome</keyword>
<dbReference type="Proteomes" id="UP000054537">
    <property type="component" value="Unassembled WGS sequence"/>
</dbReference>
<gene>
    <name evidence="2" type="ORF">MB27_33250</name>
</gene>
<keyword evidence="1" id="KW-0732">Signal</keyword>
<comment type="caution">
    <text evidence="2">The sequence shown here is derived from an EMBL/GenBank/DDBJ whole genome shotgun (WGS) entry which is preliminary data.</text>
</comment>
<feature type="signal peptide" evidence="1">
    <location>
        <begin position="1"/>
        <end position="29"/>
    </location>
</feature>
<evidence type="ECO:0000256" key="1">
    <source>
        <dbReference type="SAM" id="SignalP"/>
    </source>
</evidence>
<evidence type="ECO:0000313" key="2">
    <source>
        <dbReference type="EMBL" id="KHD73646.1"/>
    </source>
</evidence>
<accession>A0A0A6UDT1</accession>
<reference evidence="2 3" key="1">
    <citation type="submission" date="2014-10" db="EMBL/GenBank/DDBJ databases">
        <title>Draft genome sequence of Actinoplanes utahensis NRRL 12052.</title>
        <authorList>
            <person name="Velasco-Bucheli B."/>
            <person name="del Cerro C."/>
            <person name="Hormigo D."/>
            <person name="Garcia J.L."/>
            <person name="Acebal C."/>
            <person name="Arroyo M."/>
            <person name="de la Mata I."/>
        </authorList>
    </citation>
    <scope>NUCLEOTIDE SEQUENCE [LARGE SCALE GENOMIC DNA]</scope>
    <source>
        <strain evidence="2 3">NRRL 12052</strain>
    </source>
</reference>
<dbReference type="AlphaFoldDB" id="A0A0A6UDT1"/>
<evidence type="ECO:0008006" key="4">
    <source>
        <dbReference type="Google" id="ProtNLM"/>
    </source>
</evidence>
<proteinExistence type="predicted"/>